<evidence type="ECO:0000313" key="2">
    <source>
        <dbReference type="Proteomes" id="UP000280819"/>
    </source>
</evidence>
<dbReference type="OrthoDB" id="3732274at2"/>
<dbReference type="EMBL" id="RQZG01000008">
    <property type="protein sequence ID" value="RRD04857.1"/>
    <property type="molecule type" value="Genomic_DNA"/>
</dbReference>
<gene>
    <name evidence="1" type="ORF">EII34_07970</name>
</gene>
<comment type="caution">
    <text evidence="1">The sequence shown here is derived from an EMBL/GenBank/DDBJ whole genome shotgun (WGS) entry which is preliminary data.</text>
</comment>
<name>A0A3P1T5S7_9ACTN</name>
<protein>
    <submittedName>
        <fullName evidence="1">Uncharacterized protein</fullName>
    </submittedName>
</protein>
<dbReference type="Proteomes" id="UP000280819">
    <property type="component" value="Unassembled WGS sequence"/>
</dbReference>
<reference evidence="1 2" key="1">
    <citation type="submission" date="2018-11" db="EMBL/GenBank/DDBJ databases">
        <title>Genomes From Bacteria Associated with the Canine Oral Cavity: a Test Case for Automated Genome-Based Taxonomic Assignment.</title>
        <authorList>
            <person name="Coil D.A."/>
            <person name="Jospin G."/>
            <person name="Darling A.E."/>
            <person name="Wallis C."/>
            <person name="Davis I.J."/>
            <person name="Harris S."/>
            <person name="Eisen J.A."/>
            <person name="Holcombe L.J."/>
            <person name="O'Flynn C."/>
        </authorList>
    </citation>
    <scope>NUCLEOTIDE SEQUENCE [LARGE SCALE GENOMIC DNA]</scope>
    <source>
        <strain evidence="1 2">OH887_COT-365</strain>
    </source>
</reference>
<accession>A0A3P1T5S7</accession>
<organism evidence="1 2">
    <name type="scientific">Arachnia propionica</name>
    <dbReference type="NCBI Taxonomy" id="1750"/>
    <lineage>
        <taxon>Bacteria</taxon>
        <taxon>Bacillati</taxon>
        <taxon>Actinomycetota</taxon>
        <taxon>Actinomycetes</taxon>
        <taxon>Propionibacteriales</taxon>
        <taxon>Propionibacteriaceae</taxon>
        <taxon>Arachnia</taxon>
    </lineage>
</organism>
<proteinExistence type="predicted"/>
<sequence>MTAPTPRSAAPGRVRRIEEVTEAMQALGDLEAMPVPEALARVEEIHQRLLTALNPEVTQPSLPRLGTSR</sequence>
<dbReference type="AlphaFoldDB" id="A0A3P1T5S7"/>
<dbReference type="RefSeq" id="WP_124844631.1">
    <property type="nucleotide sequence ID" value="NZ_JAUNKP010000016.1"/>
</dbReference>
<evidence type="ECO:0000313" key="1">
    <source>
        <dbReference type="EMBL" id="RRD04857.1"/>
    </source>
</evidence>